<evidence type="ECO:0000313" key="3">
    <source>
        <dbReference type="Proteomes" id="UP001281761"/>
    </source>
</evidence>
<gene>
    <name evidence="2" type="ORF">BLNAU_23792</name>
</gene>
<accession>A0ABQ9WPQ6</accession>
<dbReference type="EMBL" id="JARBJD010000524">
    <property type="protein sequence ID" value="KAK2941298.1"/>
    <property type="molecule type" value="Genomic_DNA"/>
</dbReference>
<proteinExistence type="predicted"/>
<evidence type="ECO:0000256" key="1">
    <source>
        <dbReference type="SAM" id="MobiDB-lite"/>
    </source>
</evidence>
<feature type="region of interest" description="Disordered" evidence="1">
    <location>
        <begin position="132"/>
        <end position="194"/>
    </location>
</feature>
<evidence type="ECO:0000313" key="2">
    <source>
        <dbReference type="EMBL" id="KAK2941298.1"/>
    </source>
</evidence>
<comment type="caution">
    <text evidence="2">The sequence shown here is derived from an EMBL/GenBank/DDBJ whole genome shotgun (WGS) entry which is preliminary data.</text>
</comment>
<protein>
    <submittedName>
        <fullName evidence="2">Uncharacterized protein</fullName>
    </submittedName>
</protein>
<organism evidence="2 3">
    <name type="scientific">Blattamonas nauphoetae</name>
    <dbReference type="NCBI Taxonomy" id="2049346"/>
    <lineage>
        <taxon>Eukaryota</taxon>
        <taxon>Metamonada</taxon>
        <taxon>Preaxostyla</taxon>
        <taxon>Oxymonadida</taxon>
        <taxon>Blattamonas</taxon>
    </lineage>
</organism>
<dbReference type="Proteomes" id="UP001281761">
    <property type="component" value="Unassembled WGS sequence"/>
</dbReference>
<keyword evidence="3" id="KW-1185">Reference proteome</keyword>
<sequence length="291" mass="32450">MGLSMRRMDCVPLLRLPIQNDRRRVLLAVLTCLQLERVHVAEKVEFHSRNSVGVRSSLQIQLARVRVPTLHPTARAERVHLRPLLLPHTVQADLVAVLASSCSAEDGQTPTVLPVGEGPARERAEVVQEDLPFREIAEQPRLPSTPSKRLLGPSPISPARLASPHPTQPNACFAPPRRHHRHPPLPPRPIHSDQHALRGTFPRLLRTFAYRLDVETGVYDFLFAAGCADCRAEGVEGRSDPNSEISKCVQFDESFEEIDVKSKTDPNALRAEYEGNSVKTRQDNIQTLEGL</sequence>
<name>A0ABQ9WPQ6_9EUKA</name>
<reference evidence="2 3" key="1">
    <citation type="journal article" date="2022" name="bioRxiv">
        <title>Genomics of Preaxostyla Flagellates Illuminates Evolutionary Transitions and the Path Towards Mitochondrial Loss.</title>
        <authorList>
            <person name="Novak L.V.F."/>
            <person name="Treitli S.C."/>
            <person name="Pyrih J."/>
            <person name="Halakuc P."/>
            <person name="Pipaliya S.V."/>
            <person name="Vacek V."/>
            <person name="Brzon O."/>
            <person name="Soukal P."/>
            <person name="Eme L."/>
            <person name="Dacks J.B."/>
            <person name="Karnkowska A."/>
            <person name="Elias M."/>
            <person name="Hampl V."/>
        </authorList>
    </citation>
    <scope>NUCLEOTIDE SEQUENCE [LARGE SCALE GENOMIC DNA]</scope>
    <source>
        <strain evidence="2">NAU3</strain>
        <tissue evidence="2">Gut</tissue>
    </source>
</reference>